<name>A0AA38H5E0_9TREE</name>
<gene>
    <name evidence="2" type="ORF">MKK02DRAFT_3957</name>
</gene>
<dbReference type="PROSITE" id="PS50013">
    <property type="entry name" value="CHROMO_2"/>
    <property type="match status" value="1"/>
</dbReference>
<dbReference type="RefSeq" id="XP_052944117.1">
    <property type="nucleotide sequence ID" value="XM_053090662.1"/>
</dbReference>
<dbReference type="Gene3D" id="2.40.50.40">
    <property type="match status" value="1"/>
</dbReference>
<evidence type="ECO:0000313" key="3">
    <source>
        <dbReference type="Proteomes" id="UP001164286"/>
    </source>
</evidence>
<accession>A0AA38H5E0</accession>
<sequence>RRLATLSLHAARDRMEALSVVRTSTAPTIQVGDRVLLSSQHVATTRPIKKLDDKFIGPYTVTEQTGSHNFRLAIPGKNIHNVFHVDRLRPYVDPSTFPGRTPLARPPPVIASSNEYEVSRILDCRRKKGKAVKYFVEWKGYGSEDRQW</sequence>
<organism evidence="2 3">
    <name type="scientific">Dioszegia hungarica</name>
    <dbReference type="NCBI Taxonomy" id="4972"/>
    <lineage>
        <taxon>Eukaryota</taxon>
        <taxon>Fungi</taxon>
        <taxon>Dikarya</taxon>
        <taxon>Basidiomycota</taxon>
        <taxon>Agaricomycotina</taxon>
        <taxon>Tremellomycetes</taxon>
        <taxon>Tremellales</taxon>
        <taxon>Bulleribasidiaceae</taxon>
        <taxon>Dioszegia</taxon>
    </lineage>
</organism>
<dbReference type="SUPFAM" id="SSF54160">
    <property type="entry name" value="Chromo domain-like"/>
    <property type="match status" value="1"/>
</dbReference>
<dbReference type="GO" id="GO:0006338">
    <property type="term" value="P:chromatin remodeling"/>
    <property type="evidence" value="ECO:0007669"/>
    <property type="project" value="UniProtKB-ARBA"/>
</dbReference>
<dbReference type="Pfam" id="PF00385">
    <property type="entry name" value="Chromo"/>
    <property type="match status" value="1"/>
</dbReference>
<dbReference type="AlphaFoldDB" id="A0AA38H5E0"/>
<keyword evidence="3" id="KW-1185">Reference proteome</keyword>
<protein>
    <recommendedName>
        <fullName evidence="1">Chromo domain-containing protein</fullName>
    </recommendedName>
</protein>
<feature type="non-terminal residue" evidence="2">
    <location>
        <position position="148"/>
    </location>
</feature>
<dbReference type="InterPro" id="IPR016197">
    <property type="entry name" value="Chromo-like_dom_sf"/>
</dbReference>
<comment type="caution">
    <text evidence="2">The sequence shown here is derived from an EMBL/GenBank/DDBJ whole genome shotgun (WGS) entry which is preliminary data.</text>
</comment>
<evidence type="ECO:0000313" key="2">
    <source>
        <dbReference type="EMBL" id="KAI9634340.1"/>
    </source>
</evidence>
<dbReference type="CDD" id="cd00024">
    <property type="entry name" value="CD_CSD"/>
    <property type="match status" value="1"/>
</dbReference>
<proteinExistence type="predicted"/>
<dbReference type="InterPro" id="IPR000953">
    <property type="entry name" value="Chromo/chromo_shadow_dom"/>
</dbReference>
<reference evidence="2" key="1">
    <citation type="journal article" date="2022" name="G3 (Bethesda)">
        <title>High quality genome of the basidiomycete yeast Dioszegia hungarica PDD-24b-2 isolated from cloud water.</title>
        <authorList>
            <person name="Jarrige D."/>
            <person name="Haridas S."/>
            <person name="Bleykasten-Grosshans C."/>
            <person name="Joly M."/>
            <person name="Nadalig T."/>
            <person name="Sancelme M."/>
            <person name="Vuilleumier S."/>
            <person name="Grigoriev I.V."/>
            <person name="Amato P."/>
            <person name="Bringel F."/>
        </authorList>
    </citation>
    <scope>NUCLEOTIDE SEQUENCE</scope>
    <source>
        <strain evidence="2">PDD-24b-2</strain>
    </source>
</reference>
<dbReference type="InterPro" id="IPR056924">
    <property type="entry name" value="SH3_Tf2-1"/>
</dbReference>
<evidence type="ECO:0000259" key="1">
    <source>
        <dbReference type="PROSITE" id="PS50013"/>
    </source>
</evidence>
<dbReference type="GeneID" id="77729867"/>
<dbReference type="EMBL" id="JAKWFO010000008">
    <property type="protein sequence ID" value="KAI9634340.1"/>
    <property type="molecule type" value="Genomic_DNA"/>
</dbReference>
<dbReference type="InterPro" id="IPR023780">
    <property type="entry name" value="Chromo_domain"/>
</dbReference>
<dbReference type="Pfam" id="PF24626">
    <property type="entry name" value="SH3_Tf2-1"/>
    <property type="match status" value="1"/>
</dbReference>
<feature type="domain" description="Chromo" evidence="1">
    <location>
        <begin position="116"/>
        <end position="148"/>
    </location>
</feature>
<feature type="non-terminal residue" evidence="2">
    <location>
        <position position="1"/>
    </location>
</feature>
<dbReference type="Proteomes" id="UP001164286">
    <property type="component" value="Unassembled WGS sequence"/>
</dbReference>